<evidence type="ECO:0000313" key="2">
    <source>
        <dbReference type="Proteomes" id="UP000198346"/>
    </source>
</evidence>
<dbReference type="SUPFAM" id="SSF53254">
    <property type="entry name" value="Phosphoglycerate mutase-like"/>
    <property type="match status" value="1"/>
</dbReference>
<dbReference type="RefSeq" id="WP_089411223.1">
    <property type="nucleotide sequence ID" value="NZ_FZQA01000001.1"/>
</dbReference>
<dbReference type="EMBL" id="FZQA01000001">
    <property type="protein sequence ID" value="SNT68268.1"/>
    <property type="molecule type" value="Genomic_DNA"/>
</dbReference>
<dbReference type="Proteomes" id="UP000198346">
    <property type="component" value="Unassembled WGS sequence"/>
</dbReference>
<dbReference type="AlphaFoldDB" id="A0A239PKD2"/>
<reference evidence="1 2" key="1">
    <citation type="submission" date="2017-07" db="EMBL/GenBank/DDBJ databases">
        <authorList>
            <person name="Sun Z.S."/>
            <person name="Albrecht U."/>
            <person name="Echele G."/>
            <person name="Lee C.C."/>
        </authorList>
    </citation>
    <scope>NUCLEOTIDE SEQUENCE [LARGE SCALE GENOMIC DNA]</scope>
    <source>
        <strain evidence="1 2">CGMCC 1.12710</strain>
    </source>
</reference>
<dbReference type="OrthoDB" id="9810154at2"/>
<accession>A0A239PKD2</accession>
<sequence>MKRISLLRHAKAEREGRGGPRDFDRPLNARGRKAAAAMGRVLAAAPPDVALCSPAARAKETWARAARALPGPVETIFFDALYAGHMAGRDATGPRAWLERAQGLPDARAHLLVIGHNPGLRLMALALLDAAASDAAAARRLEEKFPTGALARFAFDVARWADIRPGAGRLEALIYPADLEDPL</sequence>
<dbReference type="CDD" id="cd07067">
    <property type="entry name" value="HP_PGM_like"/>
    <property type="match status" value="1"/>
</dbReference>
<dbReference type="SMART" id="SM00855">
    <property type="entry name" value="PGAM"/>
    <property type="match status" value="1"/>
</dbReference>
<name>A0A239PKD2_9PROT</name>
<dbReference type="Gene3D" id="3.40.50.1240">
    <property type="entry name" value="Phosphoglycerate mutase-like"/>
    <property type="match status" value="1"/>
</dbReference>
<dbReference type="Pfam" id="PF00300">
    <property type="entry name" value="His_Phos_1"/>
    <property type="match status" value="1"/>
</dbReference>
<protein>
    <submittedName>
        <fullName evidence="1">Phosphohistidine phosphatase</fullName>
    </submittedName>
</protein>
<dbReference type="InterPro" id="IPR013078">
    <property type="entry name" value="His_Pase_superF_clade-1"/>
</dbReference>
<proteinExistence type="predicted"/>
<organism evidence="1 2">
    <name type="scientific">Amphiplicatus metriothermophilus</name>
    <dbReference type="NCBI Taxonomy" id="1519374"/>
    <lineage>
        <taxon>Bacteria</taxon>
        <taxon>Pseudomonadati</taxon>
        <taxon>Pseudomonadota</taxon>
        <taxon>Alphaproteobacteria</taxon>
        <taxon>Parvularculales</taxon>
        <taxon>Parvularculaceae</taxon>
        <taxon>Amphiplicatus</taxon>
    </lineage>
</organism>
<gene>
    <name evidence="1" type="ORF">SAMN06297382_0769</name>
</gene>
<dbReference type="InterPro" id="IPR029033">
    <property type="entry name" value="His_PPase_superfam"/>
</dbReference>
<keyword evidence="2" id="KW-1185">Reference proteome</keyword>
<evidence type="ECO:0000313" key="1">
    <source>
        <dbReference type="EMBL" id="SNT68268.1"/>
    </source>
</evidence>